<reference evidence="10 11" key="1">
    <citation type="submission" date="2019-03" db="EMBL/GenBank/DDBJ databases">
        <title>Sapientia aquatica gen. nov., sp. nov., isolated from a crater lake.</title>
        <authorList>
            <person name="Felfoldi T."/>
            <person name="Szabo A."/>
            <person name="Toth E."/>
            <person name="Schumann P."/>
            <person name="Keki Z."/>
            <person name="Marialigeti K."/>
            <person name="Mathe I."/>
        </authorList>
    </citation>
    <scope>NUCLEOTIDE SEQUENCE [LARGE SCALE GENOMIC DNA]</scope>
    <source>
        <strain evidence="10 11">SA-152</strain>
    </source>
</reference>
<evidence type="ECO:0000256" key="5">
    <source>
        <dbReference type="ARBA" id="ARBA00022801"/>
    </source>
</evidence>
<evidence type="ECO:0000256" key="2">
    <source>
        <dbReference type="ARBA" id="ARBA00007357"/>
    </source>
</evidence>
<evidence type="ECO:0000256" key="1">
    <source>
        <dbReference type="ARBA" id="ARBA00001947"/>
    </source>
</evidence>
<feature type="domain" description="Peptidase M13 C-terminal" evidence="8">
    <location>
        <begin position="448"/>
        <end position="649"/>
    </location>
</feature>
<comment type="similarity">
    <text evidence="2">Belongs to the peptidase M13 family.</text>
</comment>
<dbReference type="GO" id="GO:0004222">
    <property type="term" value="F:metalloendopeptidase activity"/>
    <property type="evidence" value="ECO:0007669"/>
    <property type="project" value="InterPro"/>
</dbReference>
<dbReference type="InterPro" id="IPR042089">
    <property type="entry name" value="Peptidase_M13_dom_2"/>
</dbReference>
<dbReference type="GO" id="GO:0005886">
    <property type="term" value="C:plasma membrane"/>
    <property type="evidence" value="ECO:0007669"/>
    <property type="project" value="TreeGrafter"/>
</dbReference>
<keyword evidence="7" id="KW-0482">Metalloprotease</keyword>
<dbReference type="InterPro" id="IPR008753">
    <property type="entry name" value="Peptidase_M13_N"/>
</dbReference>
<dbReference type="Gene3D" id="1.10.1380.10">
    <property type="entry name" value="Neutral endopeptidase , domain2"/>
    <property type="match status" value="1"/>
</dbReference>
<gene>
    <name evidence="10" type="ORF">E2I14_18655</name>
</gene>
<dbReference type="InterPro" id="IPR024079">
    <property type="entry name" value="MetalloPept_cat_dom_sf"/>
</dbReference>
<keyword evidence="3" id="KW-0645">Protease</keyword>
<accession>A0A4R5VNG5</accession>
<feature type="domain" description="Peptidase M13 N-terminal" evidence="9">
    <location>
        <begin position="17"/>
        <end position="396"/>
    </location>
</feature>
<dbReference type="EMBL" id="SMYL01000021">
    <property type="protein sequence ID" value="TDK59622.1"/>
    <property type="molecule type" value="Genomic_DNA"/>
</dbReference>
<evidence type="ECO:0000256" key="6">
    <source>
        <dbReference type="ARBA" id="ARBA00022833"/>
    </source>
</evidence>
<keyword evidence="5" id="KW-0378">Hydrolase</keyword>
<keyword evidence="4" id="KW-0479">Metal-binding</keyword>
<dbReference type="InterPro" id="IPR000718">
    <property type="entry name" value="Peptidase_M13"/>
</dbReference>
<comment type="cofactor">
    <cofactor evidence="1">
        <name>Zn(2+)</name>
        <dbReference type="ChEBI" id="CHEBI:29105"/>
    </cofactor>
</comment>
<evidence type="ECO:0000256" key="4">
    <source>
        <dbReference type="ARBA" id="ARBA00022723"/>
    </source>
</evidence>
<dbReference type="CDD" id="cd08662">
    <property type="entry name" value="M13"/>
    <property type="match status" value="1"/>
</dbReference>
<keyword evidence="6" id="KW-0862">Zinc</keyword>
<dbReference type="GO" id="GO:0016485">
    <property type="term" value="P:protein processing"/>
    <property type="evidence" value="ECO:0007669"/>
    <property type="project" value="TreeGrafter"/>
</dbReference>
<sequence>MQSGISKASEDKSVRIQDDFFQHVNGTWLKNETIPADKSMWGSFVQLDEDVQPQLQSLIDSLVKNSSSATDADAQKIIDLYTSYLDTATIDALALKPLEGLFAQVDALTDKSQLPALIARFNRLGINAPYSFGIGQDAKNSTEYIASMGQSGLSLPDRDYYLLDEDAKLKSTRDAYVKHVEKMLTLAGDKNAAESAQVILKLETALAQVQWTKVELRDPIKTYNKLELSKLAALTPGYDFAAYFKAYGVDGKISVVNAGQPSFFTGFAKVVQEQPLDAWKTYFKWQVLNGYASYLPKAFDDENFAFNGTILQGTPEHKARWKRAIDEVNGDLGEALGRYYAAKYFPPEHKARMEKLVSNLLVAYKHSIEKLDWMTPATKKQAQLKLSTMVTKIAYPAKWRDYSALTIKKDDLIGNAMRANEYSTDYDINRLGHPVDREEWGMTPQTVNAQYNPQMNDITFPAAILRPPFFNPDADDAVNYGGIGAVIGHEISHAFDDEGSQFDEKGNLRDWWTKQDHKKFAVKTAALVKQYNAFSPLKGYNVNGELTLGENIADNSGLAIAMKAYRMTLNGKPSPVIDGYTGEQRFYIGFAQVWQMKARDEITLVLLKTDPHSPAEFRANGTVRNQPDFYKAFDVKPSDKMFLAPKDRVIIW</sequence>
<dbReference type="PANTHER" id="PTHR11733">
    <property type="entry name" value="ZINC METALLOPROTEASE FAMILY M13 NEPRILYSIN-RELATED"/>
    <property type="match status" value="1"/>
</dbReference>
<evidence type="ECO:0000259" key="9">
    <source>
        <dbReference type="Pfam" id="PF05649"/>
    </source>
</evidence>
<dbReference type="Pfam" id="PF01431">
    <property type="entry name" value="Peptidase_M13"/>
    <property type="match status" value="1"/>
</dbReference>
<dbReference type="OrthoDB" id="9775677at2"/>
<dbReference type="InterPro" id="IPR018497">
    <property type="entry name" value="Peptidase_M13_C"/>
</dbReference>
<dbReference type="SUPFAM" id="SSF55486">
    <property type="entry name" value="Metalloproteases ('zincins'), catalytic domain"/>
    <property type="match status" value="1"/>
</dbReference>
<comment type="caution">
    <text evidence="10">The sequence shown here is derived from an EMBL/GenBank/DDBJ whole genome shotgun (WGS) entry which is preliminary data.</text>
</comment>
<name>A0A4R5VNG5_9BURK</name>
<dbReference type="GO" id="GO:0046872">
    <property type="term" value="F:metal ion binding"/>
    <property type="evidence" value="ECO:0007669"/>
    <property type="project" value="UniProtKB-KW"/>
</dbReference>
<evidence type="ECO:0000256" key="3">
    <source>
        <dbReference type="ARBA" id="ARBA00022670"/>
    </source>
</evidence>
<proteinExistence type="inferred from homology"/>
<organism evidence="10 11">
    <name type="scientific">Sapientia aquatica</name>
    <dbReference type="NCBI Taxonomy" id="1549640"/>
    <lineage>
        <taxon>Bacteria</taxon>
        <taxon>Pseudomonadati</taxon>
        <taxon>Pseudomonadota</taxon>
        <taxon>Betaproteobacteria</taxon>
        <taxon>Burkholderiales</taxon>
        <taxon>Oxalobacteraceae</taxon>
        <taxon>Sapientia</taxon>
    </lineage>
</organism>
<keyword evidence="11" id="KW-1185">Reference proteome</keyword>
<protein>
    <submittedName>
        <fullName evidence="10">M13 family peptidase</fullName>
    </submittedName>
</protein>
<dbReference type="Pfam" id="PF05649">
    <property type="entry name" value="Peptidase_M13_N"/>
    <property type="match status" value="1"/>
</dbReference>
<evidence type="ECO:0000313" key="11">
    <source>
        <dbReference type="Proteomes" id="UP000294829"/>
    </source>
</evidence>
<evidence type="ECO:0000259" key="8">
    <source>
        <dbReference type="Pfam" id="PF01431"/>
    </source>
</evidence>
<dbReference type="AlphaFoldDB" id="A0A4R5VNG5"/>
<dbReference type="Gene3D" id="3.40.390.10">
    <property type="entry name" value="Collagenase (Catalytic Domain)"/>
    <property type="match status" value="1"/>
</dbReference>
<dbReference type="PRINTS" id="PR00786">
    <property type="entry name" value="NEPRILYSIN"/>
</dbReference>
<evidence type="ECO:0000256" key="7">
    <source>
        <dbReference type="ARBA" id="ARBA00023049"/>
    </source>
</evidence>
<dbReference type="PANTHER" id="PTHR11733:SF167">
    <property type="entry name" value="FI17812P1-RELATED"/>
    <property type="match status" value="1"/>
</dbReference>
<evidence type="ECO:0000313" key="10">
    <source>
        <dbReference type="EMBL" id="TDK59622.1"/>
    </source>
</evidence>
<dbReference type="PROSITE" id="PS51885">
    <property type="entry name" value="NEPRILYSIN"/>
    <property type="match status" value="1"/>
</dbReference>
<dbReference type="Proteomes" id="UP000294829">
    <property type="component" value="Unassembled WGS sequence"/>
</dbReference>